<dbReference type="AlphaFoldDB" id="A0AAE0UET6"/>
<keyword evidence="2" id="KW-0472">Membrane</keyword>
<feature type="transmembrane region" description="Helical" evidence="2">
    <location>
        <begin position="187"/>
        <end position="209"/>
    </location>
</feature>
<gene>
    <name evidence="4" type="ORF">B0T20DRAFT_348177</name>
</gene>
<evidence type="ECO:0000259" key="3">
    <source>
        <dbReference type="Pfam" id="PF04982"/>
    </source>
</evidence>
<feature type="transmembrane region" description="Helical" evidence="2">
    <location>
        <begin position="58"/>
        <end position="78"/>
    </location>
</feature>
<dbReference type="EMBL" id="JAUTDP010000003">
    <property type="protein sequence ID" value="KAK3400794.1"/>
    <property type="molecule type" value="Genomic_DNA"/>
</dbReference>
<dbReference type="Pfam" id="PF04982">
    <property type="entry name" value="TM_HPP"/>
    <property type="match status" value="1"/>
</dbReference>
<feature type="transmembrane region" description="Helical" evidence="2">
    <location>
        <begin position="119"/>
        <end position="136"/>
    </location>
</feature>
<evidence type="ECO:0000256" key="1">
    <source>
        <dbReference type="SAM" id="MobiDB-lite"/>
    </source>
</evidence>
<organism evidence="4 5">
    <name type="scientific">Sordaria brevicollis</name>
    <dbReference type="NCBI Taxonomy" id="83679"/>
    <lineage>
        <taxon>Eukaryota</taxon>
        <taxon>Fungi</taxon>
        <taxon>Dikarya</taxon>
        <taxon>Ascomycota</taxon>
        <taxon>Pezizomycotina</taxon>
        <taxon>Sordariomycetes</taxon>
        <taxon>Sordariomycetidae</taxon>
        <taxon>Sordariales</taxon>
        <taxon>Sordariaceae</taxon>
        <taxon>Sordaria</taxon>
    </lineage>
</organism>
<dbReference type="Proteomes" id="UP001281003">
    <property type="component" value="Unassembled WGS sequence"/>
</dbReference>
<feature type="transmembrane region" description="Helical" evidence="2">
    <location>
        <begin position="90"/>
        <end position="107"/>
    </location>
</feature>
<dbReference type="InterPro" id="IPR007065">
    <property type="entry name" value="HPP"/>
</dbReference>
<feature type="transmembrane region" description="Helical" evidence="2">
    <location>
        <begin position="148"/>
        <end position="167"/>
    </location>
</feature>
<dbReference type="PANTHER" id="PTHR33741">
    <property type="entry name" value="TRANSMEMBRANE PROTEIN DDB_G0269096-RELATED"/>
    <property type="match status" value="1"/>
</dbReference>
<reference evidence="4" key="2">
    <citation type="submission" date="2023-07" db="EMBL/GenBank/DDBJ databases">
        <authorList>
            <consortium name="Lawrence Berkeley National Laboratory"/>
            <person name="Haridas S."/>
            <person name="Hensen N."/>
            <person name="Bonometti L."/>
            <person name="Westerberg I."/>
            <person name="Brannstrom I.O."/>
            <person name="Guillou S."/>
            <person name="Cros-Aarteil S."/>
            <person name="Calhoun S."/>
            <person name="Kuo A."/>
            <person name="Mondo S."/>
            <person name="Pangilinan J."/>
            <person name="Riley R."/>
            <person name="LaButti K."/>
            <person name="Andreopoulos B."/>
            <person name="Lipzen A."/>
            <person name="Chen C."/>
            <person name="Yanf M."/>
            <person name="Daum C."/>
            <person name="Ng V."/>
            <person name="Clum A."/>
            <person name="Steindorff A."/>
            <person name="Ohm R."/>
            <person name="Martin F."/>
            <person name="Silar P."/>
            <person name="Natvig D."/>
            <person name="Lalanne C."/>
            <person name="Gautier V."/>
            <person name="Ament-velasquez S.L."/>
            <person name="Kruys A."/>
            <person name="Hutchinson M.I."/>
            <person name="Powell A.J."/>
            <person name="Barry K."/>
            <person name="Miller A.N."/>
            <person name="Grigoriev I.V."/>
            <person name="Debuchy R."/>
            <person name="Gladieux P."/>
            <person name="Thoren M.H."/>
            <person name="Johannesson H."/>
        </authorList>
    </citation>
    <scope>NUCLEOTIDE SEQUENCE</scope>
    <source>
        <strain evidence="4">FGSC 1904</strain>
    </source>
</reference>
<sequence>MPKPWYHHRPTTWHFNIDTYLNPLIPASILPHFPYPIAYFLGYRDPKQQQKRPPPGNVAVIFFAFVGIFVTLTVIGAVGRYYESFVSRGVPVVVGSFGAAAVLDFYAIESPLSQPRNAILGQLLSCIVGISIAKLFSFSPHFESIRFVGASLACASATAVMALTGTVHPPAGATALMAVLDDKVMALGWYLIAVVMLGCGVMLGCALVVNNLRRRFPFYWWSPEPTGQFWAGKPKRGDGEVVGKKGGSGSGSEETVKGSGNEEDKRLGGTSGERLRQEDGDVDIEAQSGRITRKQKEEDVDVDEGPRVVITRRGVEIPEGVNLRPEEVRFLETLAERL</sequence>
<evidence type="ECO:0000313" key="5">
    <source>
        <dbReference type="Proteomes" id="UP001281003"/>
    </source>
</evidence>
<keyword evidence="2" id="KW-0812">Transmembrane</keyword>
<reference evidence="4" key="1">
    <citation type="journal article" date="2023" name="Mol. Phylogenet. Evol.">
        <title>Genome-scale phylogeny and comparative genomics of the fungal order Sordariales.</title>
        <authorList>
            <person name="Hensen N."/>
            <person name="Bonometti L."/>
            <person name="Westerberg I."/>
            <person name="Brannstrom I.O."/>
            <person name="Guillou S."/>
            <person name="Cros-Aarteil S."/>
            <person name="Calhoun S."/>
            <person name="Haridas S."/>
            <person name="Kuo A."/>
            <person name="Mondo S."/>
            <person name="Pangilinan J."/>
            <person name="Riley R."/>
            <person name="LaButti K."/>
            <person name="Andreopoulos B."/>
            <person name="Lipzen A."/>
            <person name="Chen C."/>
            <person name="Yan M."/>
            <person name="Daum C."/>
            <person name="Ng V."/>
            <person name="Clum A."/>
            <person name="Steindorff A."/>
            <person name="Ohm R.A."/>
            <person name="Martin F."/>
            <person name="Silar P."/>
            <person name="Natvig D.O."/>
            <person name="Lalanne C."/>
            <person name="Gautier V."/>
            <person name="Ament-Velasquez S.L."/>
            <person name="Kruys A."/>
            <person name="Hutchinson M.I."/>
            <person name="Powell A.J."/>
            <person name="Barry K."/>
            <person name="Miller A.N."/>
            <person name="Grigoriev I.V."/>
            <person name="Debuchy R."/>
            <person name="Gladieux P."/>
            <person name="Hiltunen Thoren M."/>
            <person name="Johannesson H."/>
        </authorList>
    </citation>
    <scope>NUCLEOTIDE SEQUENCE</scope>
    <source>
        <strain evidence="4">FGSC 1904</strain>
    </source>
</reference>
<feature type="region of interest" description="Disordered" evidence="1">
    <location>
        <begin position="230"/>
        <end position="305"/>
    </location>
</feature>
<evidence type="ECO:0000313" key="4">
    <source>
        <dbReference type="EMBL" id="KAK3400794.1"/>
    </source>
</evidence>
<evidence type="ECO:0000256" key="2">
    <source>
        <dbReference type="SAM" id="Phobius"/>
    </source>
</evidence>
<accession>A0AAE0UET6</accession>
<dbReference type="PANTHER" id="PTHR33741:SF5">
    <property type="entry name" value="TRANSMEMBRANE PROTEIN DDB_G0269096-RELATED"/>
    <property type="match status" value="1"/>
</dbReference>
<keyword evidence="2" id="KW-1133">Transmembrane helix</keyword>
<proteinExistence type="predicted"/>
<name>A0AAE0UET6_SORBR</name>
<keyword evidence="5" id="KW-1185">Reference proteome</keyword>
<dbReference type="InterPro" id="IPR058581">
    <property type="entry name" value="TM_HPP"/>
</dbReference>
<comment type="caution">
    <text evidence="4">The sequence shown here is derived from an EMBL/GenBank/DDBJ whole genome shotgun (WGS) entry which is preliminary data.</text>
</comment>
<feature type="compositionally biased region" description="Basic and acidic residues" evidence="1">
    <location>
        <begin position="254"/>
        <end position="279"/>
    </location>
</feature>
<feature type="domain" description="HPP transmembrane region" evidence="3">
    <location>
        <begin position="54"/>
        <end position="217"/>
    </location>
</feature>
<protein>
    <submittedName>
        <fullName evidence="4">HPP family-domain-containing protein</fullName>
    </submittedName>
</protein>